<dbReference type="STRING" id="280332.CQ12_08725"/>
<feature type="transmembrane region" description="Helical" evidence="7">
    <location>
        <begin position="69"/>
        <end position="88"/>
    </location>
</feature>
<proteinExistence type="inferred from homology"/>
<dbReference type="Pfam" id="PF00924">
    <property type="entry name" value="MS_channel_2nd"/>
    <property type="match status" value="1"/>
</dbReference>
<feature type="transmembrane region" description="Helical" evidence="7">
    <location>
        <begin position="27"/>
        <end position="49"/>
    </location>
</feature>
<dbReference type="EMBL" id="LLXZ01000197">
    <property type="protein sequence ID" value="KRQ96539.1"/>
    <property type="molecule type" value="Genomic_DNA"/>
</dbReference>
<dbReference type="InterPro" id="IPR023408">
    <property type="entry name" value="MscS_beta-dom_sf"/>
</dbReference>
<dbReference type="Gene3D" id="3.30.70.100">
    <property type="match status" value="1"/>
</dbReference>
<protein>
    <submittedName>
        <fullName evidence="11">Mechanosensitive ion channel protein MscS</fullName>
    </submittedName>
</protein>
<dbReference type="SUPFAM" id="SSF82689">
    <property type="entry name" value="Mechanosensitive channel protein MscS (YggB), C-terminal domain"/>
    <property type="match status" value="1"/>
</dbReference>
<name>A0A0R3KLP5_9BRAD</name>
<evidence type="ECO:0000256" key="7">
    <source>
        <dbReference type="SAM" id="Phobius"/>
    </source>
</evidence>
<dbReference type="InterPro" id="IPR011014">
    <property type="entry name" value="MscS_channel_TM-2"/>
</dbReference>
<evidence type="ECO:0000256" key="6">
    <source>
        <dbReference type="ARBA" id="ARBA00023136"/>
    </source>
</evidence>
<comment type="caution">
    <text evidence="11">The sequence shown here is derived from an EMBL/GenBank/DDBJ whole genome shotgun (WGS) entry which is preliminary data.</text>
</comment>
<comment type="subcellular location">
    <subcellularLocation>
        <location evidence="1">Cell membrane</location>
        <topology evidence="1">Multi-pass membrane protein</topology>
    </subcellularLocation>
</comment>
<dbReference type="RefSeq" id="WP_057839643.1">
    <property type="nucleotide sequence ID" value="NZ_LLXZ01000197.1"/>
</dbReference>
<evidence type="ECO:0000259" key="10">
    <source>
        <dbReference type="Pfam" id="PF21088"/>
    </source>
</evidence>
<evidence type="ECO:0000259" key="8">
    <source>
        <dbReference type="Pfam" id="PF00924"/>
    </source>
</evidence>
<sequence length="438" mass="47225">MDMAPKEVIEFLQSTARSVGAEVTSPWFYLQFGLMLIAAGIAYAADAAIRARVDMTSLAMRWPLPLRHFARVLVGSASTAVFAVLVIAERVTMYHLTWPSRSYLLMVAAKLALAWLVIRLITSVIRNAFIVKLVSITAWLVAALSILGQLEPAAETLDSFAIEIGGLRLTPLLLIKAGALLIAALWLTNIASNFIESRITRASDLTPSVQVLLVKIIRIGLMVVAIAIALGTVGINLSALAVFTGAAGVGIGLGLQKIVANFISGIILLADKSVKPGDLVTIGDNSGRISAMKTRYISVAAGDGREFLIPNEDLVTQKVVNWTYTDKNTLVKVLFSTNYDADPRAVCKLAIDIAGAVPRAIKNKPPNCILTEFAEAGMKFSLTFWMPDPDGLDNVKSDVMLALWDAFKREGIRVPYPVREIRVRGGALPVEQVVEVSG</sequence>
<dbReference type="Pfam" id="PF21082">
    <property type="entry name" value="MS_channel_3rd"/>
    <property type="match status" value="1"/>
</dbReference>
<dbReference type="InterPro" id="IPR011066">
    <property type="entry name" value="MscS_channel_C_sf"/>
</dbReference>
<accession>A0A0R3KLP5</accession>
<evidence type="ECO:0000256" key="1">
    <source>
        <dbReference type="ARBA" id="ARBA00004651"/>
    </source>
</evidence>
<dbReference type="InterPro" id="IPR010920">
    <property type="entry name" value="LSM_dom_sf"/>
</dbReference>
<evidence type="ECO:0000256" key="2">
    <source>
        <dbReference type="ARBA" id="ARBA00008017"/>
    </source>
</evidence>
<dbReference type="OrthoDB" id="9799209at2"/>
<dbReference type="Gene3D" id="1.10.287.1260">
    <property type="match status" value="1"/>
</dbReference>
<organism evidence="11 12">
    <name type="scientific">Bradyrhizobium jicamae</name>
    <dbReference type="NCBI Taxonomy" id="280332"/>
    <lineage>
        <taxon>Bacteria</taxon>
        <taxon>Pseudomonadati</taxon>
        <taxon>Pseudomonadota</taxon>
        <taxon>Alphaproteobacteria</taxon>
        <taxon>Hyphomicrobiales</taxon>
        <taxon>Nitrobacteraceae</taxon>
        <taxon>Bradyrhizobium</taxon>
    </lineage>
</organism>
<reference evidence="11 12" key="1">
    <citation type="submission" date="2014-03" db="EMBL/GenBank/DDBJ databases">
        <title>Bradyrhizobium valentinum sp. nov., isolated from effective nodules of Lupinus mariae-josephae, a lupine endemic of basic-lime soils in Eastern Spain.</title>
        <authorList>
            <person name="Duran D."/>
            <person name="Rey L."/>
            <person name="Navarro A."/>
            <person name="Busquets A."/>
            <person name="Imperial J."/>
            <person name="Ruiz-Argueso T."/>
        </authorList>
    </citation>
    <scope>NUCLEOTIDE SEQUENCE [LARGE SCALE GENOMIC DNA]</scope>
    <source>
        <strain evidence="11 12">PAC68</strain>
    </source>
</reference>
<dbReference type="AlphaFoldDB" id="A0A0R3KLP5"/>
<dbReference type="InterPro" id="IPR049142">
    <property type="entry name" value="MS_channel_1st"/>
</dbReference>
<evidence type="ECO:0000256" key="4">
    <source>
        <dbReference type="ARBA" id="ARBA00022692"/>
    </source>
</evidence>
<dbReference type="Pfam" id="PF21088">
    <property type="entry name" value="MS_channel_1st"/>
    <property type="match status" value="1"/>
</dbReference>
<feature type="domain" description="Mechanosensitive ion channel transmembrane helices 2/3" evidence="10">
    <location>
        <begin position="215"/>
        <end position="256"/>
    </location>
</feature>
<feature type="transmembrane region" description="Helical" evidence="7">
    <location>
        <begin position="129"/>
        <end position="150"/>
    </location>
</feature>
<dbReference type="GO" id="GO:0005886">
    <property type="term" value="C:plasma membrane"/>
    <property type="evidence" value="ECO:0007669"/>
    <property type="project" value="UniProtKB-SubCell"/>
</dbReference>
<feature type="domain" description="Mechanosensitive ion channel MscS" evidence="8">
    <location>
        <begin position="258"/>
        <end position="323"/>
    </location>
</feature>
<evidence type="ECO:0000313" key="11">
    <source>
        <dbReference type="EMBL" id="KRQ96539.1"/>
    </source>
</evidence>
<comment type="similarity">
    <text evidence="2">Belongs to the MscS (TC 1.A.23) family.</text>
</comment>
<keyword evidence="6 7" id="KW-0472">Membrane</keyword>
<dbReference type="GO" id="GO:0008381">
    <property type="term" value="F:mechanosensitive monoatomic ion channel activity"/>
    <property type="evidence" value="ECO:0007669"/>
    <property type="project" value="UniProtKB-ARBA"/>
</dbReference>
<feature type="transmembrane region" description="Helical" evidence="7">
    <location>
        <begin position="170"/>
        <end position="191"/>
    </location>
</feature>
<feature type="transmembrane region" description="Helical" evidence="7">
    <location>
        <begin position="212"/>
        <end position="231"/>
    </location>
</feature>
<dbReference type="InterPro" id="IPR052702">
    <property type="entry name" value="MscS-like_channel"/>
</dbReference>
<gene>
    <name evidence="11" type="ORF">CQ12_08725</name>
</gene>
<dbReference type="Gene3D" id="2.30.30.60">
    <property type="match status" value="1"/>
</dbReference>
<keyword evidence="12" id="KW-1185">Reference proteome</keyword>
<keyword evidence="5 7" id="KW-1133">Transmembrane helix</keyword>
<dbReference type="SUPFAM" id="SSF82861">
    <property type="entry name" value="Mechanosensitive channel protein MscS (YggB), transmembrane region"/>
    <property type="match status" value="1"/>
</dbReference>
<dbReference type="Proteomes" id="UP000050863">
    <property type="component" value="Unassembled WGS sequence"/>
</dbReference>
<evidence type="ECO:0000313" key="12">
    <source>
        <dbReference type="Proteomes" id="UP000050863"/>
    </source>
</evidence>
<keyword evidence="3" id="KW-1003">Cell membrane</keyword>
<evidence type="ECO:0000256" key="5">
    <source>
        <dbReference type="ARBA" id="ARBA00022989"/>
    </source>
</evidence>
<dbReference type="PANTHER" id="PTHR30347:SF1">
    <property type="entry name" value="MECHANOSENSITIVE CHANNEL MSCK"/>
    <property type="match status" value="1"/>
</dbReference>
<keyword evidence="4 7" id="KW-0812">Transmembrane</keyword>
<dbReference type="SUPFAM" id="SSF50182">
    <property type="entry name" value="Sm-like ribonucleoproteins"/>
    <property type="match status" value="1"/>
</dbReference>
<dbReference type="InterPro" id="IPR049278">
    <property type="entry name" value="MS_channel_C"/>
</dbReference>
<dbReference type="PANTHER" id="PTHR30347">
    <property type="entry name" value="POTASSIUM CHANNEL RELATED"/>
    <property type="match status" value="1"/>
</dbReference>
<feature type="transmembrane region" description="Helical" evidence="7">
    <location>
        <begin position="103"/>
        <end position="122"/>
    </location>
</feature>
<evidence type="ECO:0000256" key="3">
    <source>
        <dbReference type="ARBA" id="ARBA00022475"/>
    </source>
</evidence>
<feature type="domain" description="Mechanosensitive ion channel MscS C-terminal" evidence="9">
    <location>
        <begin position="332"/>
        <end position="413"/>
    </location>
</feature>
<dbReference type="InterPro" id="IPR006685">
    <property type="entry name" value="MscS_channel_2nd"/>
</dbReference>
<evidence type="ECO:0000259" key="9">
    <source>
        <dbReference type="Pfam" id="PF21082"/>
    </source>
</evidence>